<dbReference type="AlphaFoldDB" id="A0A5Q2RFV7"/>
<dbReference type="EMBL" id="CP045851">
    <property type="protein sequence ID" value="QGG95719.1"/>
    <property type="molecule type" value="Genomic_DNA"/>
</dbReference>
<dbReference type="KEGG" id="atq:GH723_11770"/>
<protein>
    <submittedName>
        <fullName evidence="1">Uncharacterized protein</fullName>
    </submittedName>
</protein>
<evidence type="ECO:0000313" key="2">
    <source>
        <dbReference type="Proteomes" id="UP000334019"/>
    </source>
</evidence>
<gene>
    <name evidence="1" type="ORF">GH723_11770</name>
</gene>
<accession>A0A5Q2RFV7</accession>
<name>A0A5Q2RFV7_9ACTN</name>
<evidence type="ECO:0000313" key="1">
    <source>
        <dbReference type="EMBL" id="QGG95719.1"/>
    </source>
</evidence>
<keyword evidence="2" id="KW-1185">Reference proteome</keyword>
<dbReference type="RefSeq" id="WP_153759825.1">
    <property type="nucleotide sequence ID" value="NZ_CP045851.1"/>
</dbReference>
<sequence length="121" mass="12719">MRSSSRDLRPGARRAVDAALVLAVVLAGVVAVSTVVVRATILDESTYTQALTQADAFERIYTDVLPDPEVVAVQEALLGELRVPAPLATQARALATSAVRWALPPEAIQSATERAVGDVLA</sequence>
<dbReference type="Proteomes" id="UP000334019">
    <property type="component" value="Chromosome"/>
</dbReference>
<reference evidence="1 2" key="1">
    <citation type="submission" date="2019-11" db="EMBL/GenBank/DDBJ databases">
        <authorList>
            <person name="He Y."/>
        </authorList>
    </citation>
    <scope>NUCLEOTIDE SEQUENCE [LARGE SCALE GENOMIC DNA]</scope>
    <source>
        <strain evidence="1 2">SCSIO 58843</strain>
    </source>
</reference>
<proteinExistence type="predicted"/>
<organism evidence="1 2">
    <name type="scientific">Actinomarinicola tropica</name>
    <dbReference type="NCBI Taxonomy" id="2789776"/>
    <lineage>
        <taxon>Bacteria</taxon>
        <taxon>Bacillati</taxon>
        <taxon>Actinomycetota</taxon>
        <taxon>Acidimicrobiia</taxon>
        <taxon>Acidimicrobiales</taxon>
        <taxon>Iamiaceae</taxon>
        <taxon>Actinomarinicola</taxon>
    </lineage>
</organism>